<dbReference type="Proteomes" id="UP000000851">
    <property type="component" value="Chromosome"/>
</dbReference>
<dbReference type="KEGG" id="cai:Caci_2681"/>
<keyword evidence="4" id="KW-1185">Reference proteome</keyword>
<feature type="region of interest" description="Disordered" evidence="1">
    <location>
        <begin position="487"/>
        <end position="519"/>
    </location>
</feature>
<dbReference type="OrthoDB" id="9813465at2"/>
<evidence type="ECO:0000313" key="4">
    <source>
        <dbReference type="Proteomes" id="UP000000851"/>
    </source>
</evidence>
<dbReference type="PANTHER" id="PTHR35339">
    <property type="entry name" value="LINALOOL DEHYDRATASE_ISOMERASE DOMAIN-CONTAINING PROTEIN"/>
    <property type="match status" value="1"/>
</dbReference>
<proteinExistence type="predicted"/>
<feature type="region of interest" description="Disordered" evidence="1">
    <location>
        <begin position="443"/>
        <end position="474"/>
    </location>
</feature>
<dbReference type="RefSeq" id="WP_012786890.1">
    <property type="nucleotide sequence ID" value="NC_013131.1"/>
</dbReference>
<evidence type="ECO:0000259" key="2">
    <source>
        <dbReference type="Pfam" id="PF10022"/>
    </source>
</evidence>
<feature type="domain" description="DUF2264" evidence="2">
    <location>
        <begin position="26"/>
        <end position="378"/>
    </location>
</feature>
<dbReference type="eggNOG" id="COG4289">
    <property type="taxonomic scope" value="Bacteria"/>
</dbReference>
<dbReference type="PANTHER" id="PTHR35339:SF4">
    <property type="entry name" value="LINALOOL DEHYDRATASE_ISOMERASE DOMAIN-CONTAINING PROTEIN"/>
    <property type="match status" value="1"/>
</dbReference>
<dbReference type="STRING" id="479433.Caci_2681"/>
<dbReference type="EMBL" id="CP001700">
    <property type="protein sequence ID" value="ACU71597.1"/>
    <property type="molecule type" value="Genomic_DNA"/>
</dbReference>
<gene>
    <name evidence="3" type="ordered locus">Caci_2681</name>
</gene>
<dbReference type="Pfam" id="PF10022">
    <property type="entry name" value="DUF2264"/>
    <property type="match status" value="1"/>
</dbReference>
<dbReference type="AlphaFoldDB" id="C7PZE0"/>
<accession>C7PZE0</accession>
<organism evidence="3 4">
    <name type="scientific">Catenulispora acidiphila (strain DSM 44928 / JCM 14897 / NBRC 102108 / NRRL B-24433 / ID139908)</name>
    <dbReference type="NCBI Taxonomy" id="479433"/>
    <lineage>
        <taxon>Bacteria</taxon>
        <taxon>Bacillati</taxon>
        <taxon>Actinomycetota</taxon>
        <taxon>Actinomycetes</taxon>
        <taxon>Catenulisporales</taxon>
        <taxon>Catenulisporaceae</taxon>
        <taxon>Catenulispora</taxon>
    </lineage>
</organism>
<name>C7PZE0_CATAD</name>
<dbReference type="InterPro" id="IPR016624">
    <property type="entry name" value="UCP014753"/>
</dbReference>
<evidence type="ECO:0000313" key="3">
    <source>
        <dbReference type="EMBL" id="ACU71597.1"/>
    </source>
</evidence>
<protein>
    <recommendedName>
        <fullName evidence="2">DUF2264 domain-containing protein</fullName>
    </recommendedName>
</protein>
<reference evidence="3 4" key="1">
    <citation type="journal article" date="2009" name="Stand. Genomic Sci.">
        <title>Complete genome sequence of Catenulispora acidiphila type strain (ID 139908).</title>
        <authorList>
            <person name="Copeland A."/>
            <person name="Lapidus A."/>
            <person name="Glavina Del Rio T."/>
            <person name="Nolan M."/>
            <person name="Lucas S."/>
            <person name="Chen F."/>
            <person name="Tice H."/>
            <person name="Cheng J.F."/>
            <person name="Bruce D."/>
            <person name="Goodwin L."/>
            <person name="Pitluck S."/>
            <person name="Mikhailova N."/>
            <person name="Pati A."/>
            <person name="Ivanova N."/>
            <person name="Mavromatis K."/>
            <person name="Chen A."/>
            <person name="Palaniappan K."/>
            <person name="Chain P."/>
            <person name="Land M."/>
            <person name="Hauser L."/>
            <person name="Chang Y.J."/>
            <person name="Jeffries C.D."/>
            <person name="Chertkov O."/>
            <person name="Brettin T."/>
            <person name="Detter J.C."/>
            <person name="Han C."/>
            <person name="Ali Z."/>
            <person name="Tindall B.J."/>
            <person name="Goker M."/>
            <person name="Bristow J."/>
            <person name="Eisen J.A."/>
            <person name="Markowitz V."/>
            <person name="Hugenholtz P."/>
            <person name="Kyrpides N.C."/>
            <person name="Klenk H.P."/>
        </authorList>
    </citation>
    <scope>NUCLEOTIDE SEQUENCE [LARGE SCALE GENOMIC DNA]</scope>
    <source>
        <strain evidence="4">DSM 44928 / JCM 14897 / NBRC 102108 / NRRL B-24433 / ID139908</strain>
    </source>
</reference>
<dbReference type="InParanoid" id="C7PZE0"/>
<evidence type="ECO:0000256" key="1">
    <source>
        <dbReference type="SAM" id="MobiDB-lite"/>
    </source>
</evidence>
<dbReference type="InterPro" id="IPR049349">
    <property type="entry name" value="DUF2264_N"/>
</dbReference>
<dbReference type="HOGENOM" id="CLU_028269_0_0_11"/>
<sequence length="678" mass="73302">MTTAGTLAAHSLPAPDHVLSPYTGWTRAHWEHLADRMLDAVHRHATPRQALIHLPGPMSASGHHSDGLEGYARTFLLAAFRIAGARGADSTGALCERYAEGLTAGTDPASPERWPRLSQCGQAKVEAASIALALHETRPWIWDRLDARVQSNVVAWLAEMVGARVPDNNWVWFQAIVEAFLRSVGGPWQPADIEHTRDRTEAWYAGSGWYSDGADTPAPYRNFDHYSGWAMQLYPLWYCRMSGELAEPGLADRYRLRLRAYLTDLQYLVGADGAPLHQGRSLTYRYATAAPFWCGLLFDAGALSPGLTRRTASGMLRHFSDRDSLDENGLLPLGWYAAHPPIRQNYSGPASPYWASKAFAGLLLPADHPAWTADEEPLPVERGDFVRTLHAPGWIASGTRADGIVRIANHGTDHADHGDVSGHAYDPCYSRWAYSTAAGPELGGPGPVADSHGITRPATPDLDLPGGGPLDSHVALLDAEGRPSHRRPLLRLAVEGPAASSRHRARWPQGPDTERPESATAPLLTTASVLRGPWEVRVVRVDDIPGGDPGTRLRIGGWALAHSQPPATELTTSRAVALTSDGLRAEAAALYGPLVAGIRTSSGRTSYGAHAATVYLHTLQPVRPGELHIAAIALGRALPPVPAVRVLDDAEVQILWPDGHSDVLRLDRPPTPTHSEGL</sequence>